<dbReference type="InterPro" id="IPR007197">
    <property type="entry name" value="rSAM"/>
</dbReference>
<keyword evidence="12 15" id="KW-0627">Porphyrin biosynthesis</keyword>
<evidence type="ECO:0000256" key="4">
    <source>
        <dbReference type="ARBA" id="ARBA00011245"/>
    </source>
</evidence>
<keyword evidence="6 15" id="KW-0963">Cytoplasm</keyword>
<evidence type="ECO:0000313" key="17">
    <source>
        <dbReference type="EMBL" id="WOJ93904.1"/>
    </source>
</evidence>
<dbReference type="SFLD" id="SFLDG01065">
    <property type="entry name" value="anaerobic_coproporphyrinogen-I"/>
    <property type="match status" value="1"/>
</dbReference>
<dbReference type="Gene3D" id="1.10.10.920">
    <property type="match status" value="1"/>
</dbReference>
<evidence type="ECO:0000256" key="1">
    <source>
        <dbReference type="ARBA" id="ARBA00004496"/>
    </source>
</evidence>
<evidence type="ECO:0000256" key="13">
    <source>
        <dbReference type="ARBA" id="ARBA00024295"/>
    </source>
</evidence>
<name>A0ABZ0I5N8_9GAMM</name>
<dbReference type="InterPro" id="IPR023404">
    <property type="entry name" value="rSAM_horseshoe"/>
</dbReference>
<reference evidence="17 18" key="1">
    <citation type="submission" date="2023-10" db="EMBL/GenBank/DDBJ databases">
        <title>Two novel species belonging to the OM43/NOR5 clade.</title>
        <authorList>
            <person name="Park M."/>
        </authorList>
    </citation>
    <scope>NUCLEOTIDE SEQUENCE [LARGE SCALE GENOMIC DNA]</scope>
    <source>
        <strain evidence="17 18">IMCC43200</strain>
    </source>
</reference>
<dbReference type="InterPro" id="IPR004558">
    <property type="entry name" value="Coprogen_oxidase_HemN"/>
</dbReference>
<dbReference type="PROSITE" id="PS51918">
    <property type="entry name" value="RADICAL_SAM"/>
    <property type="match status" value="1"/>
</dbReference>
<comment type="similarity">
    <text evidence="3 15">Belongs to the anaerobic coproporphyrinogen-III oxidase family.</text>
</comment>
<dbReference type="SMART" id="SM00729">
    <property type="entry name" value="Elp3"/>
    <property type="match status" value="1"/>
</dbReference>
<feature type="domain" description="Radical SAM core" evidence="16">
    <location>
        <begin position="60"/>
        <end position="306"/>
    </location>
</feature>
<dbReference type="PIRSF" id="PIRSF000167">
    <property type="entry name" value="HemN"/>
    <property type="match status" value="1"/>
</dbReference>
<evidence type="ECO:0000259" key="16">
    <source>
        <dbReference type="PROSITE" id="PS51918"/>
    </source>
</evidence>
<dbReference type="Pfam" id="PF04055">
    <property type="entry name" value="Radical_SAM"/>
    <property type="match status" value="1"/>
</dbReference>
<keyword evidence="11 15" id="KW-0411">Iron-sulfur</keyword>
<evidence type="ECO:0000256" key="10">
    <source>
        <dbReference type="ARBA" id="ARBA00023004"/>
    </source>
</evidence>
<dbReference type="NCBIfam" id="TIGR00538">
    <property type="entry name" value="hemN"/>
    <property type="match status" value="1"/>
</dbReference>
<evidence type="ECO:0000256" key="11">
    <source>
        <dbReference type="ARBA" id="ARBA00023014"/>
    </source>
</evidence>
<evidence type="ECO:0000256" key="15">
    <source>
        <dbReference type="PIRNR" id="PIRNR000167"/>
    </source>
</evidence>
<proteinExistence type="inferred from homology"/>
<dbReference type="Gene3D" id="3.80.30.20">
    <property type="entry name" value="tm_1862 like domain"/>
    <property type="match status" value="1"/>
</dbReference>
<evidence type="ECO:0000256" key="2">
    <source>
        <dbReference type="ARBA" id="ARBA00004785"/>
    </source>
</evidence>
<dbReference type="SUPFAM" id="SSF102114">
    <property type="entry name" value="Radical SAM enzymes"/>
    <property type="match status" value="1"/>
</dbReference>
<dbReference type="SFLD" id="SFLDS00029">
    <property type="entry name" value="Radical_SAM"/>
    <property type="match status" value="1"/>
</dbReference>
<dbReference type="InterPro" id="IPR058240">
    <property type="entry name" value="rSAM_sf"/>
</dbReference>
<keyword evidence="18" id="KW-1185">Reference proteome</keyword>
<dbReference type="Proteomes" id="UP001626537">
    <property type="component" value="Chromosome"/>
</dbReference>
<comment type="function">
    <text evidence="13">Involved in the heme biosynthesis. Catalyzes the anaerobic oxidative decarboxylation of propionate groups of rings A and B of coproporphyrinogen III to yield the vinyl groups in protoporphyrinogen IX.</text>
</comment>
<evidence type="ECO:0000256" key="6">
    <source>
        <dbReference type="ARBA" id="ARBA00022490"/>
    </source>
</evidence>
<dbReference type="PANTHER" id="PTHR13932:SF6">
    <property type="entry name" value="OXYGEN-INDEPENDENT COPROPORPHYRINOGEN III OXIDASE"/>
    <property type="match status" value="1"/>
</dbReference>
<comment type="pathway">
    <text evidence="2 15">Porphyrin-containing compound metabolism; protoporphyrin-IX biosynthesis; protoporphyrinogen-IX from coproporphyrinogen-III (AdoMet route): step 1/1.</text>
</comment>
<keyword evidence="5 15" id="KW-0004">4Fe-4S</keyword>
<comment type="subunit">
    <text evidence="4">Monomer.</text>
</comment>
<dbReference type="InterPro" id="IPR010723">
    <property type="entry name" value="HemN_C"/>
</dbReference>
<evidence type="ECO:0000256" key="9">
    <source>
        <dbReference type="ARBA" id="ARBA00023002"/>
    </source>
</evidence>
<organism evidence="17 18">
    <name type="scientific">Congregibacter variabilis</name>
    <dbReference type="NCBI Taxonomy" id="3081200"/>
    <lineage>
        <taxon>Bacteria</taxon>
        <taxon>Pseudomonadati</taxon>
        <taxon>Pseudomonadota</taxon>
        <taxon>Gammaproteobacteria</taxon>
        <taxon>Cellvibrionales</taxon>
        <taxon>Halieaceae</taxon>
        <taxon>Congregibacter</taxon>
    </lineage>
</organism>
<comment type="catalytic activity">
    <reaction evidence="14 15">
        <text>coproporphyrinogen III + 2 S-adenosyl-L-methionine = protoporphyrinogen IX + 2 5'-deoxyadenosine + 2 L-methionine + 2 CO2</text>
        <dbReference type="Rhea" id="RHEA:15425"/>
        <dbReference type="ChEBI" id="CHEBI:16526"/>
        <dbReference type="ChEBI" id="CHEBI:17319"/>
        <dbReference type="ChEBI" id="CHEBI:57307"/>
        <dbReference type="ChEBI" id="CHEBI:57309"/>
        <dbReference type="ChEBI" id="CHEBI:57844"/>
        <dbReference type="ChEBI" id="CHEBI:59789"/>
        <dbReference type="EC" id="1.3.98.3"/>
    </reaction>
</comment>
<sequence length="477" mass="54536">MNQIIGSNGAQTRRLPREWEAGMEMARKYATSGPRYTSYPTAPQFSQDFDLSRYKNWQSYKDSHADPLSLYVHLPFCHDICYYCGCNKVVSRKQGLAAHYIKELTKELDMQSQLVGKDRPVTQMHWGGGTPTYLNDGEVTELMHNLASRFRLLDKGYREYSIEIDPRTVSPATIALLKGVGFNRISLGVQDFDPAVQKAVNRIQPYAQVADIVSAVRAHGFRSLSFDLIYGLPYQDHLSMDETLRKVISLRPDRIACYNYAHLPERFLPQRSIDRHNLPEPEEKLLLAQMISATLQDAGYRYIGMDHYVLPDDDLAKAQEETRLQRNFQGYSLQLADDLLGLGVSSISQMGDFYLQNARELPKYYELLEAGELPIAKGYLINSEDKLRRRVIMSLICDLSLDIAEVEREFGIDFHTHFNQALSGLESAFEDRLIEWDGQRLSVTSAGRPFLRNLCMPFDEHLEHHTESGKTRFSATV</sequence>
<comment type="cofactor">
    <cofactor evidence="15">
        <name>[4Fe-4S] cluster</name>
        <dbReference type="ChEBI" id="CHEBI:49883"/>
    </cofactor>
    <text evidence="15">Binds 1 [4Fe-4S] cluster. The cluster is coordinated with 3 cysteines and an exchangeable S-adenosyl-L-methionine.</text>
</comment>
<evidence type="ECO:0000256" key="3">
    <source>
        <dbReference type="ARBA" id="ARBA00005493"/>
    </source>
</evidence>
<comment type="subcellular location">
    <subcellularLocation>
        <location evidence="1 15">Cytoplasm</location>
    </subcellularLocation>
</comment>
<keyword evidence="8 15" id="KW-0479">Metal-binding</keyword>
<dbReference type="EC" id="1.3.98.3" evidence="15"/>
<keyword evidence="9 15" id="KW-0560">Oxidoreductase</keyword>
<evidence type="ECO:0000313" key="18">
    <source>
        <dbReference type="Proteomes" id="UP001626537"/>
    </source>
</evidence>
<protein>
    <recommendedName>
        <fullName evidence="15">Coproporphyrinogen-III oxidase</fullName>
        <ecNumber evidence="15">1.3.98.3</ecNumber>
    </recommendedName>
</protein>
<dbReference type="Pfam" id="PF06969">
    <property type="entry name" value="HemN_C"/>
    <property type="match status" value="1"/>
</dbReference>
<evidence type="ECO:0000256" key="5">
    <source>
        <dbReference type="ARBA" id="ARBA00022485"/>
    </source>
</evidence>
<evidence type="ECO:0000256" key="12">
    <source>
        <dbReference type="ARBA" id="ARBA00023244"/>
    </source>
</evidence>
<dbReference type="EMBL" id="CP136864">
    <property type="protein sequence ID" value="WOJ93904.1"/>
    <property type="molecule type" value="Genomic_DNA"/>
</dbReference>
<evidence type="ECO:0000256" key="14">
    <source>
        <dbReference type="ARBA" id="ARBA00048321"/>
    </source>
</evidence>
<evidence type="ECO:0000256" key="8">
    <source>
        <dbReference type="ARBA" id="ARBA00022723"/>
    </source>
</evidence>
<dbReference type="PANTHER" id="PTHR13932">
    <property type="entry name" value="COPROPORPHYRINIGEN III OXIDASE"/>
    <property type="match status" value="1"/>
</dbReference>
<dbReference type="GO" id="GO:0051989">
    <property type="term" value="F:coproporphyrinogen dehydrogenase activity"/>
    <property type="evidence" value="ECO:0007669"/>
    <property type="project" value="UniProtKB-EC"/>
</dbReference>
<dbReference type="InterPro" id="IPR006638">
    <property type="entry name" value="Elp3/MiaA/NifB-like_rSAM"/>
</dbReference>
<gene>
    <name evidence="17" type="primary">hemN</name>
    <name evidence="17" type="ORF">R0135_01740</name>
</gene>
<dbReference type="InterPro" id="IPR034505">
    <property type="entry name" value="Coproporphyrinogen-III_oxidase"/>
</dbReference>
<keyword evidence="7 15" id="KW-0949">S-adenosyl-L-methionine</keyword>
<dbReference type="RefSeq" id="WP_407348544.1">
    <property type="nucleotide sequence ID" value="NZ_CP136864.1"/>
</dbReference>
<accession>A0ABZ0I5N8</accession>
<evidence type="ECO:0000256" key="7">
    <source>
        <dbReference type="ARBA" id="ARBA00022691"/>
    </source>
</evidence>
<keyword evidence="10 15" id="KW-0408">Iron</keyword>